<comment type="similarity">
    <text evidence="2 9">Belongs to the GSP I family.</text>
</comment>
<comment type="subunit">
    <text evidence="9">Type II secretion is composed of four main components: the outer membrane complex, the inner membrane complex, the cytoplasmic secretion ATPase and the periplasm-spanning pseudopilus.</text>
</comment>
<reference evidence="12 13" key="1">
    <citation type="submission" date="2019-11" db="EMBL/GenBank/DDBJ databases">
        <authorList>
            <person name="Holert J."/>
        </authorList>
    </citation>
    <scope>NUCLEOTIDE SEQUENCE [LARGE SCALE GENOMIC DNA]</scope>
    <source>
        <strain evidence="12">BC5_2</strain>
    </source>
</reference>
<dbReference type="InterPro" id="IPR010052">
    <property type="entry name" value="T2SS_protein-GspI"/>
</dbReference>
<dbReference type="PANTHER" id="PTHR38779">
    <property type="entry name" value="TYPE II SECRETION SYSTEM PROTEIN I-RELATED"/>
    <property type="match status" value="1"/>
</dbReference>
<evidence type="ECO:0000256" key="3">
    <source>
        <dbReference type="ARBA" id="ARBA00022475"/>
    </source>
</evidence>
<feature type="domain" description="Type II secretion system protein GspI C-terminal" evidence="11">
    <location>
        <begin position="49"/>
        <end position="119"/>
    </location>
</feature>
<gene>
    <name evidence="12" type="primary">xcpV</name>
    <name evidence="12" type="ORF">DPBNPPHM_01258</name>
</gene>
<feature type="region of interest" description="Disordered" evidence="10">
    <location>
        <begin position="147"/>
        <end position="172"/>
    </location>
</feature>
<evidence type="ECO:0000256" key="8">
    <source>
        <dbReference type="ARBA" id="ARBA00023136"/>
    </source>
</evidence>
<dbReference type="Pfam" id="PF02501">
    <property type="entry name" value="T2SSI"/>
    <property type="match status" value="1"/>
</dbReference>
<accession>A0A5S9PPR5</accession>
<keyword evidence="8 9" id="KW-0472">Membrane</keyword>
<evidence type="ECO:0000256" key="4">
    <source>
        <dbReference type="ARBA" id="ARBA00022481"/>
    </source>
</evidence>
<dbReference type="Proteomes" id="UP000434580">
    <property type="component" value="Unassembled WGS sequence"/>
</dbReference>
<keyword evidence="5 9" id="KW-0997">Cell inner membrane</keyword>
<dbReference type="GO" id="GO:0015628">
    <property type="term" value="P:protein secretion by the type II secretion system"/>
    <property type="evidence" value="ECO:0007669"/>
    <property type="project" value="UniProtKB-UniRule"/>
</dbReference>
<organism evidence="12 13">
    <name type="scientific">BD1-7 clade bacterium</name>
    <dbReference type="NCBI Taxonomy" id="2029982"/>
    <lineage>
        <taxon>Bacteria</taxon>
        <taxon>Pseudomonadati</taxon>
        <taxon>Pseudomonadota</taxon>
        <taxon>Gammaproteobacteria</taxon>
        <taxon>Cellvibrionales</taxon>
        <taxon>Spongiibacteraceae</taxon>
        <taxon>BD1-7 clade</taxon>
    </lineage>
</organism>
<keyword evidence="3" id="KW-1003">Cell membrane</keyword>
<evidence type="ECO:0000259" key="11">
    <source>
        <dbReference type="Pfam" id="PF02501"/>
    </source>
</evidence>
<keyword evidence="4 9" id="KW-0488">Methylation</keyword>
<comment type="function">
    <text evidence="9">Component of the type II secretion system required for the energy-dependent secretion of extracellular factors such as proteases and toxins from the periplasm.</text>
</comment>
<dbReference type="EMBL" id="CACSII010000012">
    <property type="protein sequence ID" value="CAA0106309.1"/>
    <property type="molecule type" value="Genomic_DNA"/>
</dbReference>
<dbReference type="OrthoDB" id="6121517at2"/>
<evidence type="ECO:0000256" key="9">
    <source>
        <dbReference type="RuleBase" id="RU368030"/>
    </source>
</evidence>
<evidence type="ECO:0000256" key="1">
    <source>
        <dbReference type="ARBA" id="ARBA00004377"/>
    </source>
</evidence>
<dbReference type="NCBIfam" id="TIGR02532">
    <property type="entry name" value="IV_pilin_GFxxxE"/>
    <property type="match status" value="1"/>
</dbReference>
<dbReference type="InterPro" id="IPR012902">
    <property type="entry name" value="N_methyl_site"/>
</dbReference>
<dbReference type="SUPFAM" id="SSF54523">
    <property type="entry name" value="Pili subunits"/>
    <property type="match status" value="1"/>
</dbReference>
<feature type="compositionally biased region" description="Low complexity" evidence="10">
    <location>
        <begin position="157"/>
        <end position="172"/>
    </location>
</feature>
<comment type="PTM">
    <text evidence="9">Cleaved by prepilin peptidase.</text>
</comment>
<sequence>MNKPQQTSLPSSQHGFTLIEVMVAVAVIAVALPALVYAMTGQIDSSAYMRDRMQANWVAENVMAETRIKNRTGQVIQKKDSGKTEIAGRKWRWALRSQPFPQKELQGVFGVEVDVFLDDGSLSKVPEKDQKPLANLVGIMYRKPTEPISVPAPEKYSGTANSNSNSPSGTGN</sequence>
<evidence type="ECO:0000256" key="2">
    <source>
        <dbReference type="ARBA" id="ARBA00008358"/>
    </source>
</evidence>
<protein>
    <recommendedName>
        <fullName evidence="9">Type II secretion system protein I</fullName>
        <shortName evidence="9">T2SS minor pseudopilin I</shortName>
    </recommendedName>
</protein>
<dbReference type="InterPro" id="IPR045584">
    <property type="entry name" value="Pilin-like"/>
</dbReference>
<dbReference type="InterPro" id="IPR003413">
    <property type="entry name" value="T2SS_GspI_C"/>
</dbReference>
<dbReference type="Gene3D" id="3.30.1300.30">
    <property type="entry name" value="GSPII I/J protein-like"/>
    <property type="match status" value="1"/>
</dbReference>
<name>A0A5S9PPR5_9GAMM</name>
<evidence type="ECO:0000256" key="7">
    <source>
        <dbReference type="ARBA" id="ARBA00022989"/>
    </source>
</evidence>
<proteinExistence type="inferred from homology"/>
<evidence type="ECO:0000313" key="12">
    <source>
        <dbReference type="EMBL" id="CAA0106309.1"/>
    </source>
</evidence>
<dbReference type="AlphaFoldDB" id="A0A5S9PPR5"/>
<comment type="subcellular location">
    <subcellularLocation>
        <location evidence="1 9">Cell inner membrane</location>
        <topology evidence="1 9">Single-pass membrane protein</topology>
    </subcellularLocation>
</comment>
<dbReference type="GO" id="GO:0015627">
    <property type="term" value="C:type II protein secretion system complex"/>
    <property type="evidence" value="ECO:0007669"/>
    <property type="project" value="UniProtKB-UniRule"/>
</dbReference>
<evidence type="ECO:0000256" key="5">
    <source>
        <dbReference type="ARBA" id="ARBA00022519"/>
    </source>
</evidence>
<evidence type="ECO:0000256" key="10">
    <source>
        <dbReference type="SAM" id="MobiDB-lite"/>
    </source>
</evidence>
<dbReference type="PANTHER" id="PTHR38779:SF2">
    <property type="entry name" value="TYPE II SECRETION SYSTEM PROTEIN I-RELATED"/>
    <property type="match status" value="1"/>
</dbReference>
<feature type="transmembrane region" description="Helical" evidence="9">
    <location>
        <begin position="16"/>
        <end position="40"/>
    </location>
</feature>
<keyword evidence="7 9" id="KW-1133">Transmembrane helix</keyword>
<dbReference type="NCBIfam" id="TIGR01707">
    <property type="entry name" value="gspI"/>
    <property type="match status" value="1"/>
</dbReference>
<evidence type="ECO:0000313" key="13">
    <source>
        <dbReference type="Proteomes" id="UP000434580"/>
    </source>
</evidence>
<dbReference type="Pfam" id="PF07963">
    <property type="entry name" value="N_methyl"/>
    <property type="match status" value="1"/>
</dbReference>
<keyword evidence="6 9" id="KW-0812">Transmembrane</keyword>
<evidence type="ECO:0000256" key="6">
    <source>
        <dbReference type="ARBA" id="ARBA00022692"/>
    </source>
</evidence>
<dbReference type="GO" id="GO:0005886">
    <property type="term" value="C:plasma membrane"/>
    <property type="evidence" value="ECO:0007669"/>
    <property type="project" value="UniProtKB-SubCell"/>
</dbReference>